<proteinExistence type="predicted"/>
<evidence type="ECO:0000313" key="2">
    <source>
        <dbReference type="Proteomes" id="UP000004291"/>
    </source>
</evidence>
<comment type="caution">
    <text evidence="1">The sequence shown here is derived from an EMBL/GenBank/DDBJ whole genome shotgun (WGS) entry which is preliminary data.</text>
</comment>
<evidence type="ECO:0000313" key="1">
    <source>
        <dbReference type="EMBL" id="KGB27085.1"/>
    </source>
</evidence>
<dbReference type="HOGENOM" id="CLU_3062300_0_0_5"/>
<dbReference type="Proteomes" id="UP000004291">
    <property type="component" value="Chromosome"/>
</dbReference>
<accession>A0A094YYL8</accession>
<sequence length="53" mass="5989">MQGKTLSAFWRLTYGEQLVFARGQAPVLAISNRTGSHEKGRTRGPAFFIQYED</sequence>
<organism evidence="1 2">
    <name type="scientific">Hoeflea phototrophica (strain DSM 17068 / NCIMB 14078 / DFL-43)</name>
    <dbReference type="NCBI Taxonomy" id="411684"/>
    <lineage>
        <taxon>Bacteria</taxon>
        <taxon>Pseudomonadati</taxon>
        <taxon>Pseudomonadota</taxon>
        <taxon>Alphaproteobacteria</taxon>
        <taxon>Hyphomicrobiales</taxon>
        <taxon>Rhizobiaceae</taxon>
        <taxon>Hoeflea</taxon>
    </lineage>
</organism>
<gene>
    <name evidence="1" type="ORF">HPDFL43_00008930</name>
</gene>
<dbReference type="AlphaFoldDB" id="A0A094YYL8"/>
<reference evidence="1 2" key="2">
    <citation type="submission" date="2012-06" db="EMBL/GenBank/DDBJ databases">
        <authorList>
            <person name="Fiebig A."/>
        </authorList>
    </citation>
    <scope>NUCLEOTIDE SEQUENCE [LARGE SCALE GENOMIC DNA]</scope>
    <source>
        <strain evidence="1 2">DFL-43</strain>
    </source>
</reference>
<dbReference type="EMBL" id="ABIA03000002">
    <property type="protein sequence ID" value="KGB27085.1"/>
    <property type="molecule type" value="Genomic_DNA"/>
</dbReference>
<reference evidence="1 2" key="1">
    <citation type="submission" date="2007-10" db="EMBL/GenBank/DDBJ databases">
        <authorList>
            <person name="Wagner-Dobler I."/>
            <person name="Ferriera S."/>
            <person name="Johnson J."/>
            <person name="Kravitz S."/>
            <person name="Beeson K."/>
            <person name="Sutton G."/>
            <person name="Rogers Y.-H."/>
            <person name="Friedman R."/>
            <person name="Frazier M."/>
            <person name="Venter J.C."/>
        </authorList>
    </citation>
    <scope>NUCLEOTIDE SEQUENCE [LARGE SCALE GENOMIC DNA]</scope>
    <source>
        <strain evidence="1 2">DFL-43</strain>
    </source>
</reference>
<keyword evidence="2" id="KW-1185">Reference proteome</keyword>
<name>A0A094YYL8_HOEPD</name>
<protein>
    <submittedName>
        <fullName evidence="1">Uncharacterized protein</fullName>
    </submittedName>
</protein>